<dbReference type="RefSeq" id="WP_194413841.1">
    <property type="nucleotide sequence ID" value="NZ_BAABKZ010000006.1"/>
</dbReference>
<feature type="transmembrane region" description="Helical" evidence="1">
    <location>
        <begin position="36"/>
        <end position="55"/>
    </location>
</feature>
<feature type="transmembrane region" description="Helical" evidence="1">
    <location>
        <begin position="216"/>
        <end position="235"/>
    </location>
</feature>
<dbReference type="InterPro" id="IPR052529">
    <property type="entry name" value="Bact_Transport_Assoc"/>
</dbReference>
<feature type="transmembrane region" description="Helical" evidence="1">
    <location>
        <begin position="302"/>
        <end position="323"/>
    </location>
</feature>
<feature type="transmembrane region" description="Helical" evidence="1">
    <location>
        <begin position="107"/>
        <end position="123"/>
    </location>
</feature>
<keyword evidence="1" id="KW-0472">Membrane</keyword>
<dbReference type="InterPro" id="IPR007349">
    <property type="entry name" value="DUF418"/>
</dbReference>
<accession>A0ABP9MU08</accession>
<dbReference type="InterPro" id="IPR012429">
    <property type="entry name" value="HGSNAT_cat"/>
</dbReference>
<dbReference type="Proteomes" id="UP001501407">
    <property type="component" value="Unassembled WGS sequence"/>
</dbReference>
<organism evidence="4 5">
    <name type="scientific">Microbacterium yannicii</name>
    <dbReference type="NCBI Taxonomy" id="671622"/>
    <lineage>
        <taxon>Bacteria</taxon>
        <taxon>Bacillati</taxon>
        <taxon>Actinomycetota</taxon>
        <taxon>Actinomycetes</taxon>
        <taxon>Micrococcales</taxon>
        <taxon>Microbacteriaceae</taxon>
        <taxon>Microbacterium</taxon>
    </lineage>
</organism>
<keyword evidence="1" id="KW-1133">Transmembrane helix</keyword>
<evidence type="ECO:0000313" key="4">
    <source>
        <dbReference type="EMBL" id="GAA5101228.1"/>
    </source>
</evidence>
<protein>
    <recommendedName>
        <fullName evidence="6">Acyltransferase</fullName>
    </recommendedName>
</protein>
<proteinExistence type="predicted"/>
<feature type="transmembrane region" description="Helical" evidence="1">
    <location>
        <begin position="268"/>
        <end position="290"/>
    </location>
</feature>
<feature type="domain" description="Heparan-alpha-glucosaminide N-acetyltransferase catalytic" evidence="3">
    <location>
        <begin position="30"/>
        <end position="215"/>
    </location>
</feature>
<dbReference type="Pfam" id="PF04235">
    <property type="entry name" value="DUF418"/>
    <property type="match status" value="1"/>
</dbReference>
<feature type="transmembrane region" description="Helical" evidence="1">
    <location>
        <begin position="191"/>
        <end position="209"/>
    </location>
</feature>
<comment type="caution">
    <text evidence="4">The sequence shown here is derived from an EMBL/GenBank/DDBJ whole genome shotgun (WGS) entry which is preliminary data.</text>
</comment>
<keyword evidence="1" id="KW-0812">Transmembrane</keyword>
<feature type="transmembrane region" description="Helical" evidence="1">
    <location>
        <begin position="75"/>
        <end position="95"/>
    </location>
</feature>
<feature type="domain" description="DUF418" evidence="2">
    <location>
        <begin position="264"/>
        <end position="364"/>
    </location>
</feature>
<feature type="transmembrane region" description="Helical" evidence="1">
    <location>
        <begin position="338"/>
        <end position="356"/>
    </location>
</feature>
<dbReference type="PANTHER" id="PTHR30590:SF3">
    <property type="entry name" value="HYPOTHETICAL MEMBRANE SPANNING PROTEIN"/>
    <property type="match status" value="1"/>
</dbReference>
<sequence>MSERGETKRAEPRNDGWLASRWARLNGPGRIAGVDLARGLAVLGMFAAHLLWISGSFDAAQPTTWITVVQGRSSILFATLAGVSIGLMTGGRVPLPADRMTTARGRLAVRAGLLWVLGILLIATGVPVYVILPAYALMFLLALPLTSLPARALLLLAGALAVIMPFVQIFLDALPLWSTPAGYFVSLGLGWHYPFTTWIAFVVAGLGVARAGVSRLRVQVWLVVAGAVLALIGYGTDAATGAGPEAEAASYLGALWTARPHSTGLLEVISSGGFALAVLGICLLVCRTLLRWVVLPLRAVGAMPLTAYTLQLVVWAAIAAAMLDRVGDLAGFRALEPFWPLTIGTVVLCTAWALLIGRGPLETVLDGASRFAVPGDRRRARSAPSFTP</sequence>
<evidence type="ECO:0000259" key="3">
    <source>
        <dbReference type="Pfam" id="PF07786"/>
    </source>
</evidence>
<reference evidence="5" key="1">
    <citation type="journal article" date="2019" name="Int. J. Syst. Evol. Microbiol.">
        <title>The Global Catalogue of Microorganisms (GCM) 10K type strain sequencing project: providing services to taxonomists for standard genome sequencing and annotation.</title>
        <authorList>
            <consortium name="The Broad Institute Genomics Platform"/>
            <consortium name="The Broad Institute Genome Sequencing Center for Infectious Disease"/>
            <person name="Wu L."/>
            <person name="Ma J."/>
        </authorList>
    </citation>
    <scope>NUCLEOTIDE SEQUENCE [LARGE SCALE GENOMIC DNA]</scope>
    <source>
        <strain evidence="5">JCM 18959</strain>
    </source>
</reference>
<feature type="transmembrane region" description="Helical" evidence="1">
    <location>
        <begin position="129"/>
        <end position="146"/>
    </location>
</feature>
<name>A0ABP9MU08_9MICO</name>
<dbReference type="Pfam" id="PF07786">
    <property type="entry name" value="HGSNAT_cat"/>
    <property type="match status" value="1"/>
</dbReference>
<feature type="transmembrane region" description="Helical" evidence="1">
    <location>
        <begin position="153"/>
        <end position="171"/>
    </location>
</feature>
<evidence type="ECO:0008006" key="6">
    <source>
        <dbReference type="Google" id="ProtNLM"/>
    </source>
</evidence>
<dbReference type="PANTHER" id="PTHR30590">
    <property type="entry name" value="INNER MEMBRANE PROTEIN"/>
    <property type="match status" value="1"/>
</dbReference>
<evidence type="ECO:0000259" key="2">
    <source>
        <dbReference type="Pfam" id="PF04235"/>
    </source>
</evidence>
<gene>
    <name evidence="4" type="ORF">GCM10025760_39770</name>
</gene>
<keyword evidence="5" id="KW-1185">Reference proteome</keyword>
<evidence type="ECO:0000313" key="5">
    <source>
        <dbReference type="Proteomes" id="UP001501407"/>
    </source>
</evidence>
<evidence type="ECO:0000256" key="1">
    <source>
        <dbReference type="SAM" id="Phobius"/>
    </source>
</evidence>
<dbReference type="EMBL" id="BAABKZ010000006">
    <property type="protein sequence ID" value="GAA5101228.1"/>
    <property type="molecule type" value="Genomic_DNA"/>
</dbReference>